<feature type="domain" description="Xylose isomerase-like TIM barrel" evidence="1">
    <location>
        <begin position="22"/>
        <end position="264"/>
    </location>
</feature>
<evidence type="ECO:0000313" key="2">
    <source>
        <dbReference type="EMBL" id="SUZ73487.1"/>
    </source>
</evidence>
<dbReference type="InterPro" id="IPR036237">
    <property type="entry name" value="Xyl_isomerase-like_sf"/>
</dbReference>
<dbReference type="InterPro" id="IPR050312">
    <property type="entry name" value="IolE/XylAMocC-like"/>
</dbReference>
<accession>A0A381Q5Y2</accession>
<proteinExistence type="predicted"/>
<reference evidence="2" key="1">
    <citation type="submission" date="2018-05" db="EMBL/GenBank/DDBJ databases">
        <authorList>
            <person name="Lanie J.A."/>
            <person name="Ng W.-L."/>
            <person name="Kazmierczak K.M."/>
            <person name="Andrzejewski T.M."/>
            <person name="Davidsen T.M."/>
            <person name="Wayne K.J."/>
            <person name="Tettelin H."/>
            <person name="Glass J.I."/>
            <person name="Rusch D."/>
            <person name="Podicherti R."/>
            <person name="Tsui H.-C.T."/>
            <person name="Winkler M.E."/>
        </authorList>
    </citation>
    <scope>NUCLEOTIDE SEQUENCE</scope>
</reference>
<evidence type="ECO:0000259" key="1">
    <source>
        <dbReference type="Pfam" id="PF01261"/>
    </source>
</evidence>
<dbReference type="AlphaFoldDB" id="A0A381Q5Y2"/>
<protein>
    <recommendedName>
        <fullName evidence="1">Xylose isomerase-like TIM barrel domain-containing protein</fullName>
    </recommendedName>
</protein>
<gene>
    <name evidence="2" type="ORF">METZ01_LOCUS26341</name>
</gene>
<dbReference type="PANTHER" id="PTHR12110:SF21">
    <property type="entry name" value="XYLOSE ISOMERASE-LIKE TIM BARREL DOMAIN-CONTAINING PROTEIN"/>
    <property type="match status" value="1"/>
</dbReference>
<dbReference type="InterPro" id="IPR013022">
    <property type="entry name" value="Xyl_isomerase-like_TIM-brl"/>
</dbReference>
<sequence>MHFGISTHLFHSDRLDRAHLVEVAARGFEAIEIFATRSHFDYRSPVAIDSLAEWLDDTRLKLHAIHAPITDSYIDGKWGQSFSTAWNVADQRARAIEETYAALEIAQKIETSFLVTHLGTPTGYASDQDNNPEAAAKSLAELQALTQPLGLQLALEVIPNPLSTATALIRLLEENAASPHVGICLDFGHAFLGGDLIKEIEIASGYLLTTHLHDNLGTCDDHLVPFEGRIDWPTAMMTMRKVGYDGTLMFEVSGGDDWHDALRRAAHARARLTQLSQG</sequence>
<dbReference type="Pfam" id="PF01261">
    <property type="entry name" value="AP_endonuc_2"/>
    <property type="match status" value="1"/>
</dbReference>
<dbReference type="EMBL" id="UINC01001181">
    <property type="protein sequence ID" value="SUZ73487.1"/>
    <property type="molecule type" value="Genomic_DNA"/>
</dbReference>
<name>A0A381Q5Y2_9ZZZZ</name>
<dbReference type="PANTHER" id="PTHR12110">
    <property type="entry name" value="HYDROXYPYRUVATE ISOMERASE"/>
    <property type="match status" value="1"/>
</dbReference>
<dbReference type="Gene3D" id="3.20.20.150">
    <property type="entry name" value="Divalent-metal-dependent TIM barrel enzymes"/>
    <property type="match status" value="1"/>
</dbReference>
<dbReference type="SUPFAM" id="SSF51658">
    <property type="entry name" value="Xylose isomerase-like"/>
    <property type="match status" value="1"/>
</dbReference>
<organism evidence="2">
    <name type="scientific">marine metagenome</name>
    <dbReference type="NCBI Taxonomy" id="408172"/>
    <lineage>
        <taxon>unclassified sequences</taxon>
        <taxon>metagenomes</taxon>
        <taxon>ecological metagenomes</taxon>
    </lineage>
</organism>